<proteinExistence type="predicted"/>
<accession>A0A382UIC1</accession>
<gene>
    <name evidence="1" type="ORF">METZ01_LOCUS386439</name>
</gene>
<feature type="non-terminal residue" evidence="1">
    <location>
        <position position="62"/>
    </location>
</feature>
<dbReference type="EMBL" id="UINC01144214">
    <property type="protein sequence ID" value="SVD33585.1"/>
    <property type="molecule type" value="Genomic_DNA"/>
</dbReference>
<reference evidence="1" key="1">
    <citation type="submission" date="2018-05" db="EMBL/GenBank/DDBJ databases">
        <authorList>
            <person name="Lanie J.A."/>
            <person name="Ng W.-L."/>
            <person name="Kazmierczak K.M."/>
            <person name="Andrzejewski T.M."/>
            <person name="Davidsen T.M."/>
            <person name="Wayne K.J."/>
            <person name="Tettelin H."/>
            <person name="Glass J.I."/>
            <person name="Rusch D."/>
            <person name="Podicherti R."/>
            <person name="Tsui H.-C.T."/>
            <person name="Winkler M.E."/>
        </authorList>
    </citation>
    <scope>NUCLEOTIDE SEQUENCE</scope>
</reference>
<protein>
    <recommendedName>
        <fullName evidence="2">Glycosyltransferase subfamily 4-like N-terminal domain-containing protein</fullName>
    </recommendedName>
</protein>
<sequence>MKICQLCAVDFTFYHFLLPLAEAEIAAGHEVVAVCANGPLVERLRGAGIRVETVEFSRDLLS</sequence>
<name>A0A382UIC1_9ZZZZ</name>
<dbReference type="Gene3D" id="3.40.50.2000">
    <property type="entry name" value="Glycogen Phosphorylase B"/>
    <property type="match status" value="1"/>
</dbReference>
<organism evidence="1">
    <name type="scientific">marine metagenome</name>
    <dbReference type="NCBI Taxonomy" id="408172"/>
    <lineage>
        <taxon>unclassified sequences</taxon>
        <taxon>metagenomes</taxon>
        <taxon>ecological metagenomes</taxon>
    </lineage>
</organism>
<dbReference type="AlphaFoldDB" id="A0A382UIC1"/>
<evidence type="ECO:0008006" key="2">
    <source>
        <dbReference type="Google" id="ProtNLM"/>
    </source>
</evidence>
<evidence type="ECO:0000313" key="1">
    <source>
        <dbReference type="EMBL" id="SVD33585.1"/>
    </source>
</evidence>